<reference evidence="3 4" key="1">
    <citation type="submission" date="2019-04" db="EMBL/GenBank/DDBJ databases">
        <title>Draft genome sequence of Robertkochia marina CC-AMO-30D.</title>
        <authorList>
            <person name="Hameed A."/>
            <person name="Lin S.-Y."/>
            <person name="Shahina M."/>
            <person name="Lai W.-A."/>
            <person name="Young C.-C."/>
        </authorList>
    </citation>
    <scope>NUCLEOTIDE SEQUENCE [LARGE SCALE GENOMIC DNA]</scope>
    <source>
        <strain evidence="3 4">CC-AMO-30D</strain>
    </source>
</reference>
<evidence type="ECO:0008006" key="5">
    <source>
        <dbReference type="Google" id="ProtNLM"/>
    </source>
</evidence>
<dbReference type="Gene3D" id="2.50.20.10">
    <property type="entry name" value="Lipoprotein localisation LolA/LolB/LppX"/>
    <property type="match status" value="1"/>
</dbReference>
<sequence length="235" mass="26000">MKKFQILFFFLISLGLGAQTPAEVVDNYLEAIGGKTALKNIKSLQAEIRVESNGIVMDGRLAYSIPGKQYTEMTFRDDKIVEVINGDQGWMINPMTGSSTPIPMTAEQVRAAKKNITAEKLLNTADYTLEDLGEKVLKGNTYRVLNVKFKQGDEPARKQYFNKSTGLIEFTEVASPMGGTIFVAFEDYKDVNGLKFPASILSYTDSDLDSPAMSLTMKNLQVNAPVDNTLFSKPQ</sequence>
<keyword evidence="4" id="KW-1185">Reference proteome</keyword>
<protein>
    <recommendedName>
        <fullName evidence="5">Outer membrane lipoprotein carrier protein LolA</fullName>
    </recommendedName>
</protein>
<gene>
    <name evidence="3" type="ORF">E7Z59_14275</name>
</gene>
<dbReference type="InterPro" id="IPR029046">
    <property type="entry name" value="LolA/LolB/LppX"/>
</dbReference>
<accession>A0A4V3UXV3</accession>
<evidence type="ECO:0000256" key="2">
    <source>
        <dbReference type="SAM" id="SignalP"/>
    </source>
</evidence>
<keyword evidence="1 2" id="KW-0732">Signal</keyword>
<name>A0A4V3UXV3_9FLAO</name>
<evidence type="ECO:0000313" key="3">
    <source>
        <dbReference type="EMBL" id="THD65750.1"/>
    </source>
</evidence>
<dbReference type="EMBL" id="SSMC01000004">
    <property type="protein sequence ID" value="THD65750.1"/>
    <property type="molecule type" value="Genomic_DNA"/>
</dbReference>
<feature type="signal peptide" evidence="2">
    <location>
        <begin position="1"/>
        <end position="18"/>
    </location>
</feature>
<dbReference type="SUPFAM" id="SSF89392">
    <property type="entry name" value="Prokaryotic lipoproteins and lipoprotein localization factors"/>
    <property type="match status" value="1"/>
</dbReference>
<proteinExistence type="predicted"/>
<dbReference type="OrthoDB" id="128937at2"/>
<comment type="caution">
    <text evidence="3">The sequence shown here is derived from an EMBL/GenBank/DDBJ whole genome shotgun (WGS) entry which is preliminary data.</text>
</comment>
<dbReference type="AlphaFoldDB" id="A0A4V3UXV3"/>
<dbReference type="RefSeq" id="WP_136337034.1">
    <property type="nucleotide sequence ID" value="NZ_QXMP01000002.1"/>
</dbReference>
<evidence type="ECO:0000256" key="1">
    <source>
        <dbReference type="ARBA" id="ARBA00022729"/>
    </source>
</evidence>
<evidence type="ECO:0000313" key="4">
    <source>
        <dbReference type="Proteomes" id="UP000305939"/>
    </source>
</evidence>
<organism evidence="3 4">
    <name type="scientific">Robertkochia marina</name>
    <dbReference type="NCBI Taxonomy" id="1227945"/>
    <lineage>
        <taxon>Bacteria</taxon>
        <taxon>Pseudomonadati</taxon>
        <taxon>Bacteroidota</taxon>
        <taxon>Flavobacteriia</taxon>
        <taxon>Flavobacteriales</taxon>
        <taxon>Flavobacteriaceae</taxon>
        <taxon>Robertkochia</taxon>
    </lineage>
</organism>
<feature type="chain" id="PRO_5020223248" description="Outer membrane lipoprotein carrier protein LolA" evidence="2">
    <location>
        <begin position="19"/>
        <end position="235"/>
    </location>
</feature>
<dbReference type="Proteomes" id="UP000305939">
    <property type="component" value="Unassembled WGS sequence"/>
</dbReference>